<organism evidence="3 4">
    <name type="scientific">Bosea psychrotolerans</name>
    <dbReference type="NCBI Taxonomy" id="1871628"/>
    <lineage>
        <taxon>Bacteria</taxon>
        <taxon>Pseudomonadati</taxon>
        <taxon>Pseudomonadota</taxon>
        <taxon>Alphaproteobacteria</taxon>
        <taxon>Hyphomicrobiales</taxon>
        <taxon>Boseaceae</taxon>
        <taxon>Bosea</taxon>
    </lineage>
</organism>
<dbReference type="GO" id="GO:1990351">
    <property type="term" value="C:transporter complex"/>
    <property type="evidence" value="ECO:0007669"/>
    <property type="project" value="TreeGrafter"/>
</dbReference>
<evidence type="ECO:0000256" key="1">
    <source>
        <dbReference type="HAMAP-Rule" id="MF_01411"/>
    </source>
</evidence>
<feature type="signal peptide" evidence="1">
    <location>
        <begin position="1"/>
        <end position="33"/>
    </location>
</feature>
<evidence type="ECO:0000259" key="2">
    <source>
        <dbReference type="Pfam" id="PF04453"/>
    </source>
</evidence>
<dbReference type="PANTHER" id="PTHR30189">
    <property type="entry name" value="LPS-ASSEMBLY PROTEIN"/>
    <property type="match status" value="1"/>
</dbReference>
<keyword evidence="4" id="KW-1185">Reference proteome</keyword>
<comment type="function">
    <text evidence="1">Involved in the assembly of lipopolysaccharide (LPS) at the surface of the outer membrane.</text>
</comment>
<dbReference type="GO" id="GO:0043165">
    <property type="term" value="P:Gram-negative-bacterium-type cell outer membrane assembly"/>
    <property type="evidence" value="ECO:0007669"/>
    <property type="project" value="UniProtKB-UniRule"/>
</dbReference>
<keyword evidence="1" id="KW-0472">Membrane</keyword>
<dbReference type="Proteomes" id="UP000236919">
    <property type="component" value="Unassembled WGS sequence"/>
</dbReference>
<dbReference type="HAMAP" id="MF_01411">
    <property type="entry name" value="LPS_assembly_LptD"/>
    <property type="match status" value="1"/>
</dbReference>
<dbReference type="InterPro" id="IPR050218">
    <property type="entry name" value="LptD"/>
</dbReference>
<feature type="domain" description="LptD C-terminal" evidence="2">
    <location>
        <begin position="315"/>
        <end position="724"/>
    </location>
</feature>
<comment type="caution">
    <text evidence="3">The sequence shown here is derived from an EMBL/GenBank/DDBJ whole genome shotgun (WGS) entry which is preliminary data.</text>
</comment>
<dbReference type="Gene3D" id="2.60.450.10">
    <property type="entry name" value="Lipopolysaccharide (LPS) transport protein A like domain"/>
    <property type="match status" value="1"/>
</dbReference>
<keyword evidence="1" id="KW-0732">Signal</keyword>
<dbReference type="InterPro" id="IPR007543">
    <property type="entry name" value="LptD_C"/>
</dbReference>
<dbReference type="EMBL" id="PQFZ01000002">
    <property type="protein sequence ID" value="POR55394.1"/>
    <property type="molecule type" value="Genomic_DNA"/>
</dbReference>
<gene>
    <name evidence="1" type="primary">lptD</name>
    <name evidence="3" type="ORF">CYD53_102280</name>
</gene>
<protein>
    <recommendedName>
        <fullName evidence="1">LPS-assembly protein LptD</fullName>
    </recommendedName>
</protein>
<proteinExistence type="inferred from homology"/>
<comment type="subunit">
    <text evidence="1">Component of the lipopolysaccharide transport and assembly complex.</text>
</comment>
<dbReference type="InterPro" id="IPR020889">
    <property type="entry name" value="LipoPS_assembly_LptD"/>
</dbReference>
<evidence type="ECO:0000313" key="4">
    <source>
        <dbReference type="Proteomes" id="UP000236919"/>
    </source>
</evidence>
<reference evidence="3 4" key="1">
    <citation type="submission" date="2018-01" db="EMBL/GenBank/DDBJ databases">
        <title>Genomic Encyclopedia of Type Strains, Phase III (KMG-III): the genomes of soil and plant-associated and newly described type strains.</title>
        <authorList>
            <person name="Whitman W."/>
        </authorList>
    </citation>
    <scope>NUCLEOTIDE SEQUENCE [LARGE SCALE GENOMIC DNA]</scope>
    <source>
        <strain evidence="3 4">1131</strain>
    </source>
</reference>
<dbReference type="PANTHER" id="PTHR30189:SF1">
    <property type="entry name" value="LPS-ASSEMBLY PROTEIN LPTD"/>
    <property type="match status" value="1"/>
</dbReference>
<dbReference type="GO" id="GO:0015920">
    <property type="term" value="P:lipopolysaccharide transport"/>
    <property type="evidence" value="ECO:0007669"/>
    <property type="project" value="InterPro"/>
</dbReference>
<comment type="caution">
    <text evidence="1">Lacks conserved residue(s) required for the propagation of feature annotation.</text>
</comment>
<evidence type="ECO:0000313" key="3">
    <source>
        <dbReference type="EMBL" id="POR55394.1"/>
    </source>
</evidence>
<dbReference type="Pfam" id="PF04453">
    <property type="entry name" value="LptD"/>
    <property type="match status" value="1"/>
</dbReference>
<sequence precursor="true">MNVGVRRMARFATATALASSLAYMLTAGGIAVAQAPAAAQNSAGAKSQAGAKPQERMVVDARELVYDKDNNTVSAVGDVQILYQGRTIEADKVVYDRASKRVIATGNARITETNGTVISGDHFNLTDDFRDGFIDSLRVVNPDKTRFTAPRGERTDGETFIFDKGIYTACEPCKDNPERPPLWQVRAARIIHKKSEQTIYYEDARLEFLGVPMAYVPYMSGPDSTVKRKSGFLSPKFLNTGALGYGVGLPYFLNLAPDYDLTITPTYLTRQGLLGQVEWRQRLVNGAYKIRATGIFQQDKSAFLATPLGAGDKEFRGSIESNGKFYLNPRWSFGWNVAMSTDRWFYKNYRITNESISSTTYLQESISTVYLNGQSETAWFDMRGYYFQPLTSTDWQKQQPVVLPVIDYDKRVNKPSFLGGELTFNANVTALHRDATAYQQIPNQNTYLVTGKTSAGTSYSLYDGCAVYQKSTCLVRGLAGNTARATAEVSWRRNFIDPIGQVWTPYASLRADVFSINPSTTGYANANATTIADTSDEMFGRAMPAIGLMYRYPFVAKTSWGTHIIEPVAQIIARPNETSSLRVANEDSQSLVFDDTNLFEWSSKFSGYDRLEGGTRANVGARYTGRFGTDGYANALFGQSYSIAGRNSFARGDLINTGLDSGLDTARSDYVARAQISPFKNFVLTGAARLNESTFEAQRIDAGATYSNSIFSATVGYGRYEPQPDLGIPRRREGLSLNGSVLVAQNWRVRAGVLFDLDKYKYDREVWRASYAAGTATIATYPNTGPLQTASTSFGVNYTDECTIFDVSYTQNYADKQVSGTTKDTRTIMFKLELKTLGQITYSQNLGGSSTGDGVSQ</sequence>
<comment type="subcellular location">
    <subcellularLocation>
        <location evidence="1">Cell outer membrane</location>
    </subcellularLocation>
</comment>
<feature type="chain" id="PRO_5015792251" description="LPS-assembly protein LptD" evidence="1">
    <location>
        <begin position="34"/>
        <end position="857"/>
    </location>
</feature>
<dbReference type="GO" id="GO:0009279">
    <property type="term" value="C:cell outer membrane"/>
    <property type="evidence" value="ECO:0007669"/>
    <property type="project" value="UniProtKB-SubCell"/>
</dbReference>
<name>A0A2S4MKS8_9HYPH</name>
<comment type="similarity">
    <text evidence="1">Belongs to the LptD family.</text>
</comment>
<keyword evidence="1" id="KW-0998">Cell outer membrane</keyword>
<accession>A0A2S4MKS8</accession>
<dbReference type="AlphaFoldDB" id="A0A2S4MKS8"/>